<reference evidence="1" key="1">
    <citation type="submission" date="2014-09" db="EMBL/GenBank/DDBJ databases">
        <authorList>
            <person name="Magalhaes I.L.F."/>
            <person name="Oliveira U."/>
            <person name="Santos F.R."/>
            <person name="Vidigal T.H.D.A."/>
            <person name="Brescovit A.D."/>
            <person name="Santos A.J."/>
        </authorList>
    </citation>
    <scope>NUCLEOTIDE SEQUENCE</scope>
    <source>
        <tissue evidence="1">Shoot tissue taken approximately 20 cm above the soil surface</tissue>
    </source>
</reference>
<evidence type="ECO:0000313" key="1">
    <source>
        <dbReference type="EMBL" id="JAE12829.1"/>
    </source>
</evidence>
<dbReference type="EMBL" id="GBRH01185067">
    <property type="protein sequence ID" value="JAE12829.1"/>
    <property type="molecule type" value="Transcribed_RNA"/>
</dbReference>
<proteinExistence type="predicted"/>
<reference evidence="1" key="2">
    <citation type="journal article" date="2015" name="Data Brief">
        <title>Shoot transcriptome of the giant reed, Arundo donax.</title>
        <authorList>
            <person name="Barrero R.A."/>
            <person name="Guerrero F.D."/>
            <person name="Moolhuijzen P."/>
            <person name="Goolsby J.A."/>
            <person name="Tidwell J."/>
            <person name="Bellgard S.E."/>
            <person name="Bellgard M.I."/>
        </authorList>
    </citation>
    <scope>NUCLEOTIDE SEQUENCE</scope>
    <source>
        <tissue evidence="1">Shoot tissue taken approximately 20 cm above the soil surface</tissue>
    </source>
</reference>
<protein>
    <submittedName>
        <fullName evidence="1">Uncharacterized protein</fullName>
    </submittedName>
</protein>
<name>A0A0A9FNG2_ARUDO</name>
<organism evidence="1">
    <name type="scientific">Arundo donax</name>
    <name type="common">Giant reed</name>
    <name type="synonym">Donax arundinaceus</name>
    <dbReference type="NCBI Taxonomy" id="35708"/>
    <lineage>
        <taxon>Eukaryota</taxon>
        <taxon>Viridiplantae</taxon>
        <taxon>Streptophyta</taxon>
        <taxon>Embryophyta</taxon>
        <taxon>Tracheophyta</taxon>
        <taxon>Spermatophyta</taxon>
        <taxon>Magnoliopsida</taxon>
        <taxon>Liliopsida</taxon>
        <taxon>Poales</taxon>
        <taxon>Poaceae</taxon>
        <taxon>PACMAD clade</taxon>
        <taxon>Arundinoideae</taxon>
        <taxon>Arundineae</taxon>
        <taxon>Arundo</taxon>
    </lineage>
</organism>
<accession>A0A0A9FNG2</accession>
<dbReference type="AlphaFoldDB" id="A0A0A9FNG2"/>
<sequence>MSCSRFLLNLARYACLVKKSWFCFRRVKTSTRAR</sequence>